<reference evidence="1" key="2">
    <citation type="submission" date="2021-04" db="EMBL/GenBank/DDBJ databases">
        <authorList>
            <person name="Gilroy R."/>
        </authorList>
    </citation>
    <scope>NUCLEOTIDE SEQUENCE</scope>
    <source>
        <strain evidence="1">CHK179-28034</strain>
    </source>
</reference>
<sequence>MENKYTYHFELSQELPGDIPLKPVEKLTSEKPWYGHSYGDRVGRIYLDGRKESFFVKDQEQGGTKLFDQMLAKNVTYPHVHSMYDRKTGETYDCEDHYILRDVAGHSSLQPTLTDDALDTCMNVGFTYHYEILLVLDMEWKRYISQTVQTHGPFTYGLYDIITSLGDIIEEWAEAEENGFRKDEDGIHALFYNLIGEEIEESFPATETLLLYLNSVRIYGMERMIDEK</sequence>
<gene>
    <name evidence="1" type="ORF">H9968_05325</name>
</gene>
<protein>
    <submittedName>
        <fullName evidence="1">Uncharacterized protein</fullName>
    </submittedName>
</protein>
<reference evidence="1" key="1">
    <citation type="journal article" date="2021" name="PeerJ">
        <title>Extensive microbial diversity within the chicken gut microbiome revealed by metagenomics and culture.</title>
        <authorList>
            <person name="Gilroy R."/>
            <person name="Ravi A."/>
            <person name="Getino M."/>
            <person name="Pursley I."/>
            <person name="Horton D.L."/>
            <person name="Alikhan N.F."/>
            <person name="Baker D."/>
            <person name="Gharbi K."/>
            <person name="Hall N."/>
            <person name="Watson M."/>
            <person name="Adriaenssens E.M."/>
            <person name="Foster-Nyarko E."/>
            <person name="Jarju S."/>
            <person name="Secka A."/>
            <person name="Antonio M."/>
            <person name="Oren A."/>
            <person name="Chaudhuri R.R."/>
            <person name="La Ragione R."/>
            <person name="Hildebrand F."/>
            <person name="Pallen M.J."/>
        </authorList>
    </citation>
    <scope>NUCLEOTIDE SEQUENCE</scope>
    <source>
        <strain evidence="1">CHK179-28034</strain>
    </source>
</reference>
<dbReference type="AlphaFoldDB" id="A0A9D2EL17"/>
<accession>A0A9D2EL17</accession>
<dbReference type="EMBL" id="DXBR01000049">
    <property type="protein sequence ID" value="HIZ39340.1"/>
    <property type="molecule type" value="Genomic_DNA"/>
</dbReference>
<comment type="caution">
    <text evidence="1">The sequence shown here is derived from an EMBL/GenBank/DDBJ whole genome shotgun (WGS) entry which is preliminary data.</text>
</comment>
<organism evidence="1 2">
    <name type="scientific">Candidatus Anaerobutyricum stercoris</name>
    <dbReference type="NCBI Taxonomy" id="2838457"/>
    <lineage>
        <taxon>Bacteria</taxon>
        <taxon>Bacillati</taxon>
        <taxon>Bacillota</taxon>
        <taxon>Clostridia</taxon>
        <taxon>Lachnospirales</taxon>
        <taxon>Lachnospiraceae</taxon>
        <taxon>Anaerobutyricum</taxon>
    </lineage>
</organism>
<evidence type="ECO:0000313" key="2">
    <source>
        <dbReference type="Proteomes" id="UP000824049"/>
    </source>
</evidence>
<evidence type="ECO:0000313" key="1">
    <source>
        <dbReference type="EMBL" id="HIZ39340.1"/>
    </source>
</evidence>
<proteinExistence type="predicted"/>
<name>A0A9D2EL17_9FIRM</name>
<dbReference type="Proteomes" id="UP000824049">
    <property type="component" value="Unassembled WGS sequence"/>
</dbReference>